<dbReference type="Pfam" id="PF05648">
    <property type="entry name" value="PEX11"/>
    <property type="match status" value="1"/>
</dbReference>
<dbReference type="PANTHER" id="PTHR12652">
    <property type="entry name" value="PEROXISOMAL BIOGENESIS FACTOR 11"/>
    <property type="match status" value="1"/>
</dbReference>
<dbReference type="OrthoDB" id="10005898at2759"/>
<evidence type="ECO:0000313" key="6">
    <source>
        <dbReference type="Proteomes" id="UP000076842"/>
    </source>
</evidence>
<dbReference type="STRING" id="1353952.A0A165G7G7"/>
<dbReference type="PANTHER" id="PTHR12652:SF25">
    <property type="entry name" value="MICROBODY (PEROXISOME) PROLIFERATION PROTEIN PEROXIN 11C (EUROFUNG)"/>
    <property type="match status" value="1"/>
</dbReference>
<keyword evidence="2" id="KW-0472">Membrane</keyword>
<evidence type="ECO:0000256" key="1">
    <source>
        <dbReference type="ARBA" id="ARBA00022593"/>
    </source>
</evidence>
<gene>
    <name evidence="5" type="ORF">CALCODRAFT_517341</name>
</gene>
<evidence type="ECO:0000313" key="5">
    <source>
        <dbReference type="EMBL" id="KZT57692.1"/>
    </source>
</evidence>
<dbReference type="AlphaFoldDB" id="A0A165G7G7"/>
<dbReference type="GO" id="GO:0005778">
    <property type="term" value="C:peroxisomal membrane"/>
    <property type="evidence" value="ECO:0007669"/>
    <property type="project" value="UniProtKB-SubCell"/>
</dbReference>
<evidence type="ECO:0000256" key="4">
    <source>
        <dbReference type="ARBA" id="ARBA00046271"/>
    </source>
</evidence>
<name>A0A165G7G7_9BASI</name>
<sequence length="283" mass="31783">MASKAVANVQIHVAAALEVLQKALSRDGVDVLLRFLSTASGTDKLFSLIENWTKLFIVYLRLPRPQYSNKHEILIANGVKATARIWEVYLSGPRSSPLADRLANLTSAIGDSRMLFRFAALPGQYKSIVSLIKSQSRPLIPTLQSLSILGYYTLEHAYYLAAHKVLNVSDKTKGLLGLWSIRSYAAYVVLQVIKLRGDFAQLKKQEAATEKTTEQALELRVKRKGLENNLWLQLYYLPMCLHWSLPGGFFSNPVWPAVLNTLIANAEFRSAWDRNLLLGPIRN</sequence>
<protein>
    <submittedName>
        <fullName evidence="5">Uncharacterized protein</fullName>
    </submittedName>
</protein>
<keyword evidence="1" id="KW-0962">Peroxisome biogenesis</keyword>
<organism evidence="5 6">
    <name type="scientific">Calocera cornea HHB12733</name>
    <dbReference type="NCBI Taxonomy" id="1353952"/>
    <lineage>
        <taxon>Eukaryota</taxon>
        <taxon>Fungi</taxon>
        <taxon>Dikarya</taxon>
        <taxon>Basidiomycota</taxon>
        <taxon>Agaricomycotina</taxon>
        <taxon>Dacrymycetes</taxon>
        <taxon>Dacrymycetales</taxon>
        <taxon>Dacrymycetaceae</taxon>
        <taxon>Calocera</taxon>
    </lineage>
</organism>
<evidence type="ECO:0000256" key="3">
    <source>
        <dbReference type="ARBA" id="ARBA00023140"/>
    </source>
</evidence>
<keyword evidence="6" id="KW-1185">Reference proteome</keyword>
<dbReference type="InParanoid" id="A0A165G7G7"/>
<evidence type="ECO:0000256" key="2">
    <source>
        <dbReference type="ARBA" id="ARBA00023136"/>
    </source>
</evidence>
<reference evidence="5 6" key="1">
    <citation type="journal article" date="2016" name="Mol. Biol. Evol.">
        <title>Comparative Genomics of Early-Diverging Mushroom-Forming Fungi Provides Insights into the Origins of Lignocellulose Decay Capabilities.</title>
        <authorList>
            <person name="Nagy L.G."/>
            <person name="Riley R."/>
            <person name="Tritt A."/>
            <person name="Adam C."/>
            <person name="Daum C."/>
            <person name="Floudas D."/>
            <person name="Sun H."/>
            <person name="Yadav J.S."/>
            <person name="Pangilinan J."/>
            <person name="Larsson K.H."/>
            <person name="Matsuura K."/>
            <person name="Barry K."/>
            <person name="Labutti K."/>
            <person name="Kuo R."/>
            <person name="Ohm R.A."/>
            <person name="Bhattacharya S.S."/>
            <person name="Shirouzu T."/>
            <person name="Yoshinaga Y."/>
            <person name="Martin F.M."/>
            <person name="Grigoriev I.V."/>
            <person name="Hibbett D.S."/>
        </authorList>
    </citation>
    <scope>NUCLEOTIDE SEQUENCE [LARGE SCALE GENOMIC DNA]</scope>
    <source>
        <strain evidence="5 6">HHB12733</strain>
    </source>
</reference>
<dbReference type="EMBL" id="KV423960">
    <property type="protein sequence ID" value="KZT57692.1"/>
    <property type="molecule type" value="Genomic_DNA"/>
</dbReference>
<comment type="subcellular location">
    <subcellularLocation>
        <location evidence="4">Peroxisome membrane</location>
    </subcellularLocation>
</comment>
<dbReference type="InterPro" id="IPR008733">
    <property type="entry name" value="PEX11"/>
</dbReference>
<dbReference type="Proteomes" id="UP000076842">
    <property type="component" value="Unassembled WGS sequence"/>
</dbReference>
<accession>A0A165G7G7</accession>
<proteinExistence type="predicted"/>
<dbReference type="GO" id="GO:0016559">
    <property type="term" value="P:peroxisome fission"/>
    <property type="evidence" value="ECO:0007669"/>
    <property type="project" value="InterPro"/>
</dbReference>
<keyword evidence="3" id="KW-0576">Peroxisome</keyword>